<reference evidence="1" key="1">
    <citation type="journal article" date="2015" name="Nat. Genet.">
        <title>The pineapple genome and the evolution of CAM photosynthesis.</title>
        <authorList>
            <person name="Ming R."/>
            <person name="VanBuren R."/>
            <person name="Wai C.M."/>
            <person name="Tang H."/>
            <person name="Schatz M.C."/>
            <person name="Bowers J.E."/>
            <person name="Lyons E."/>
            <person name="Wang M.L."/>
            <person name="Chen J."/>
            <person name="Biggers E."/>
            <person name="Zhang J."/>
            <person name="Huang L."/>
            <person name="Zhang L."/>
            <person name="Miao W."/>
            <person name="Zhang J."/>
            <person name="Ye Z."/>
            <person name="Miao C."/>
            <person name="Lin Z."/>
            <person name="Wang H."/>
            <person name="Zhou H."/>
            <person name="Yim W.C."/>
            <person name="Priest H.D."/>
            <person name="Zheng C."/>
            <person name="Woodhouse M."/>
            <person name="Edger P.P."/>
            <person name="Guyot R."/>
            <person name="Guo H.B."/>
            <person name="Guo H."/>
            <person name="Zheng G."/>
            <person name="Singh R."/>
            <person name="Sharma A."/>
            <person name="Min X."/>
            <person name="Zheng Y."/>
            <person name="Lee H."/>
            <person name="Gurtowski J."/>
            <person name="Sedlazeck F.J."/>
            <person name="Harkess A."/>
            <person name="McKain M.R."/>
            <person name="Liao Z."/>
            <person name="Fang J."/>
            <person name="Liu J."/>
            <person name="Zhang X."/>
            <person name="Zhang Q."/>
            <person name="Hu W."/>
            <person name="Qin Y."/>
            <person name="Wang K."/>
            <person name="Chen L.Y."/>
            <person name="Shirley N."/>
            <person name="Lin Y.R."/>
            <person name="Liu L.Y."/>
            <person name="Hernandez A.G."/>
            <person name="Wright C.L."/>
            <person name="Bulone V."/>
            <person name="Tuskan G.A."/>
            <person name="Heath K."/>
            <person name="Zee F."/>
            <person name="Moore P.H."/>
            <person name="Sunkar R."/>
            <person name="Leebens-Mack J.H."/>
            <person name="Mockler T."/>
            <person name="Bennetzen J.L."/>
            <person name="Freeling M."/>
            <person name="Sankoff D."/>
            <person name="Paterson A.H."/>
            <person name="Zhu X."/>
            <person name="Yang X."/>
            <person name="Smith J.A."/>
            <person name="Cushman J.C."/>
            <person name="Paull R.E."/>
            <person name="Yu Q."/>
        </authorList>
    </citation>
    <scope>NUCLEOTIDE SEQUENCE [LARGE SCALE GENOMIC DNA]</scope>
    <source>
        <strain evidence="1">cv. F153</strain>
    </source>
</reference>
<dbReference type="GeneID" id="109713237"/>
<evidence type="ECO:0000313" key="2">
    <source>
        <dbReference type="RefSeq" id="XP_020092824.1"/>
    </source>
</evidence>
<reference evidence="2" key="2">
    <citation type="submission" date="2025-08" db="UniProtKB">
        <authorList>
            <consortium name="RefSeq"/>
        </authorList>
    </citation>
    <scope>IDENTIFICATION</scope>
    <source>
        <tissue evidence="2">Leaf</tissue>
    </source>
</reference>
<organism evidence="1 2">
    <name type="scientific">Ananas comosus</name>
    <name type="common">Pineapple</name>
    <name type="synonym">Ananas ananas</name>
    <dbReference type="NCBI Taxonomy" id="4615"/>
    <lineage>
        <taxon>Eukaryota</taxon>
        <taxon>Viridiplantae</taxon>
        <taxon>Streptophyta</taxon>
        <taxon>Embryophyta</taxon>
        <taxon>Tracheophyta</taxon>
        <taxon>Spermatophyta</taxon>
        <taxon>Magnoliopsida</taxon>
        <taxon>Liliopsida</taxon>
        <taxon>Poales</taxon>
        <taxon>Bromeliaceae</taxon>
        <taxon>Bromelioideae</taxon>
        <taxon>Ananas</taxon>
    </lineage>
</organism>
<accession>A0A6P5FA50</accession>
<protein>
    <submittedName>
        <fullName evidence="2">Uncharacterized protein LOC109713237</fullName>
    </submittedName>
</protein>
<dbReference type="PANTHER" id="PTHR33116">
    <property type="entry name" value="REVERSE TRANSCRIPTASE ZINC-BINDING DOMAIN-CONTAINING PROTEIN-RELATED-RELATED"/>
    <property type="match status" value="1"/>
</dbReference>
<gene>
    <name evidence="2" type="primary">LOC109713237</name>
</gene>
<name>A0A6P5FA50_ANACO</name>
<proteinExistence type="predicted"/>
<dbReference type="RefSeq" id="XP_020092824.1">
    <property type="nucleotide sequence ID" value="XM_020237235.1"/>
</dbReference>
<dbReference type="OrthoDB" id="695518at2759"/>
<dbReference type="AlphaFoldDB" id="A0A6P5FA50"/>
<keyword evidence="1" id="KW-1185">Reference proteome</keyword>
<dbReference type="Proteomes" id="UP000515123">
    <property type="component" value="Linkage group 7"/>
</dbReference>
<sequence length="141" mass="16653">MTNEAISNNLIKGLSPINVSKVTLNKFADDTFFFCEARSRYMRHLRFLWRLFEWASGMEINREKSKLYYLGKENGKEIRLAKILECRVGTFPSKYLGLPLFPKPPPKEAWREIILKLHRKIGGWQAKLLSRGENLYWLMRS</sequence>
<evidence type="ECO:0000313" key="1">
    <source>
        <dbReference type="Proteomes" id="UP000515123"/>
    </source>
</evidence>
<dbReference type="PANTHER" id="PTHR33116:SF78">
    <property type="entry name" value="OS12G0587133 PROTEIN"/>
    <property type="match status" value="1"/>
</dbReference>